<keyword evidence="1" id="KW-0694">RNA-binding</keyword>
<dbReference type="PANTHER" id="PTHR48025">
    <property type="entry name" value="OS02G0815200 PROTEIN"/>
    <property type="match status" value="1"/>
</dbReference>
<dbReference type="InterPro" id="IPR000504">
    <property type="entry name" value="RRM_dom"/>
</dbReference>
<organism evidence="4 5">
    <name type="scientific">Mucilaginibacter rigui</name>
    <dbReference type="NCBI Taxonomy" id="534635"/>
    <lineage>
        <taxon>Bacteria</taxon>
        <taxon>Pseudomonadati</taxon>
        <taxon>Bacteroidota</taxon>
        <taxon>Sphingobacteriia</taxon>
        <taxon>Sphingobacteriales</taxon>
        <taxon>Sphingobacteriaceae</taxon>
        <taxon>Mucilaginibacter</taxon>
    </lineage>
</organism>
<dbReference type="Proteomes" id="UP000618754">
    <property type="component" value="Unassembled WGS sequence"/>
</dbReference>
<accession>A0ABR7X1Y4</accession>
<dbReference type="EMBL" id="JACWMW010000001">
    <property type="protein sequence ID" value="MBD1384604.1"/>
    <property type="molecule type" value="Genomic_DNA"/>
</dbReference>
<dbReference type="InterPro" id="IPR035979">
    <property type="entry name" value="RBD_domain_sf"/>
</dbReference>
<feature type="region of interest" description="Disordered" evidence="2">
    <location>
        <begin position="81"/>
        <end position="121"/>
    </location>
</feature>
<protein>
    <submittedName>
        <fullName evidence="4">RNA-binding protein</fullName>
    </submittedName>
</protein>
<evidence type="ECO:0000313" key="4">
    <source>
        <dbReference type="EMBL" id="MBD1384604.1"/>
    </source>
</evidence>
<feature type="domain" description="RRM" evidence="3">
    <location>
        <begin position="4"/>
        <end position="82"/>
    </location>
</feature>
<name>A0ABR7X1Y4_9SPHI</name>
<dbReference type="PROSITE" id="PS50102">
    <property type="entry name" value="RRM"/>
    <property type="match status" value="1"/>
</dbReference>
<keyword evidence="5" id="KW-1185">Reference proteome</keyword>
<dbReference type="SUPFAM" id="SSF54928">
    <property type="entry name" value="RNA-binding domain, RBD"/>
    <property type="match status" value="1"/>
</dbReference>
<evidence type="ECO:0000259" key="3">
    <source>
        <dbReference type="PROSITE" id="PS50102"/>
    </source>
</evidence>
<dbReference type="PANTHER" id="PTHR48025:SF1">
    <property type="entry name" value="RRM DOMAIN-CONTAINING PROTEIN"/>
    <property type="match status" value="1"/>
</dbReference>
<comment type="caution">
    <text evidence="4">The sequence shown here is derived from an EMBL/GenBank/DDBJ whole genome shotgun (WGS) entry which is preliminary data.</text>
</comment>
<sequence length="121" mass="13556">MELVKLFVGGFPLEIDELELAKLFGPYGDITTIKIVRDKKTRICKGYAFIEMNDRKGAEAAAEALDGADMHGKQLTVKINEEPAPNPSHAPKASTSQRQLVYQKVFKPGTEERKKRPRKTL</sequence>
<proteinExistence type="predicted"/>
<dbReference type="Gene3D" id="3.30.70.330">
    <property type="match status" value="1"/>
</dbReference>
<gene>
    <name evidence="4" type="ORF">IDJ75_04880</name>
</gene>
<dbReference type="SMART" id="SM00360">
    <property type="entry name" value="RRM"/>
    <property type="match status" value="1"/>
</dbReference>
<dbReference type="RefSeq" id="WP_191174466.1">
    <property type="nucleotide sequence ID" value="NZ_JACWMW010000001.1"/>
</dbReference>
<evidence type="ECO:0000256" key="1">
    <source>
        <dbReference type="ARBA" id="ARBA00022884"/>
    </source>
</evidence>
<evidence type="ECO:0000313" key="5">
    <source>
        <dbReference type="Proteomes" id="UP000618754"/>
    </source>
</evidence>
<dbReference type="InterPro" id="IPR012677">
    <property type="entry name" value="Nucleotide-bd_a/b_plait_sf"/>
</dbReference>
<evidence type="ECO:0000256" key="2">
    <source>
        <dbReference type="SAM" id="MobiDB-lite"/>
    </source>
</evidence>
<reference evidence="4 5" key="1">
    <citation type="submission" date="2020-09" db="EMBL/GenBank/DDBJ databases">
        <title>Novel species of Mucilaginibacter isolated from a glacier on the Tibetan Plateau.</title>
        <authorList>
            <person name="Liu Q."/>
            <person name="Xin Y.-H."/>
        </authorList>
    </citation>
    <scope>NUCLEOTIDE SEQUENCE [LARGE SCALE GENOMIC DNA]</scope>
    <source>
        <strain evidence="4 5">CGMCC 1.13878</strain>
    </source>
</reference>
<dbReference type="InterPro" id="IPR050502">
    <property type="entry name" value="Euk_RNA-bind_prot"/>
</dbReference>
<dbReference type="Pfam" id="PF00076">
    <property type="entry name" value="RRM_1"/>
    <property type="match status" value="1"/>
</dbReference>